<evidence type="ECO:0000256" key="12">
    <source>
        <dbReference type="RuleBase" id="RU363101"/>
    </source>
</evidence>
<organism evidence="13 14">
    <name type="scientific">Undibacter mobilis</name>
    <dbReference type="NCBI Taxonomy" id="2292256"/>
    <lineage>
        <taxon>Bacteria</taxon>
        <taxon>Pseudomonadati</taxon>
        <taxon>Pseudomonadota</taxon>
        <taxon>Alphaproteobacteria</taxon>
        <taxon>Hyphomicrobiales</taxon>
        <taxon>Nitrobacteraceae</taxon>
        <taxon>Undibacter</taxon>
    </lineage>
</organism>
<dbReference type="GO" id="GO:0005886">
    <property type="term" value="C:plasma membrane"/>
    <property type="evidence" value="ECO:0007669"/>
    <property type="project" value="UniProtKB-SubCell"/>
</dbReference>
<dbReference type="GO" id="GO:0015886">
    <property type="term" value="P:heme transport"/>
    <property type="evidence" value="ECO:0007669"/>
    <property type="project" value="InterPro"/>
</dbReference>
<evidence type="ECO:0000256" key="11">
    <source>
        <dbReference type="ARBA" id="ARBA00023136"/>
    </source>
</evidence>
<evidence type="ECO:0000256" key="7">
    <source>
        <dbReference type="ARBA" id="ARBA00022519"/>
    </source>
</evidence>
<evidence type="ECO:0000256" key="3">
    <source>
        <dbReference type="ARBA" id="ARBA00008741"/>
    </source>
</evidence>
<evidence type="ECO:0000256" key="10">
    <source>
        <dbReference type="ARBA" id="ARBA00022989"/>
    </source>
</evidence>
<evidence type="ECO:0000256" key="9">
    <source>
        <dbReference type="ARBA" id="ARBA00022748"/>
    </source>
</evidence>
<evidence type="ECO:0000256" key="5">
    <source>
        <dbReference type="ARBA" id="ARBA00022448"/>
    </source>
</evidence>
<evidence type="ECO:0000256" key="4">
    <source>
        <dbReference type="ARBA" id="ARBA00016461"/>
    </source>
</evidence>
<proteinExistence type="inferred from homology"/>
<comment type="caution">
    <text evidence="13">The sequence shown here is derived from an EMBL/GenBank/DDBJ whole genome shotgun (WGS) entry which is preliminary data.</text>
</comment>
<evidence type="ECO:0000256" key="8">
    <source>
        <dbReference type="ARBA" id="ARBA00022692"/>
    </source>
</evidence>
<comment type="function">
    <text evidence="1 12">Required for the export of heme to the periplasm for the biogenesis of c-type cytochromes.</text>
</comment>
<sequence length="59" mass="6539">MMATLGPHAGFILVAYIATAIVIVGLIGWIARDYAVQRRILGDLESRGIKRRSQREDQA</sequence>
<reference evidence="14" key="1">
    <citation type="submission" date="2018-08" db="EMBL/GenBank/DDBJ databases">
        <authorList>
            <person name="Kim S.-J."/>
            <person name="Jung G.-Y."/>
        </authorList>
    </citation>
    <scope>NUCLEOTIDE SEQUENCE [LARGE SCALE GENOMIC DNA]</scope>
    <source>
        <strain evidence="14">GY_H</strain>
    </source>
</reference>
<evidence type="ECO:0000313" key="14">
    <source>
        <dbReference type="Proteomes" id="UP000263993"/>
    </source>
</evidence>
<comment type="similarity">
    <text evidence="3 12">Belongs to the CcmD/CycX/HelD family.</text>
</comment>
<dbReference type="OrthoDB" id="7917281at2"/>
<evidence type="ECO:0000256" key="6">
    <source>
        <dbReference type="ARBA" id="ARBA00022475"/>
    </source>
</evidence>
<dbReference type="EMBL" id="QRGO01000001">
    <property type="protein sequence ID" value="RDV04229.1"/>
    <property type="molecule type" value="Genomic_DNA"/>
</dbReference>
<gene>
    <name evidence="13" type="primary">ccmD</name>
    <name evidence="13" type="ORF">DXH78_06295</name>
</gene>
<evidence type="ECO:0000256" key="2">
    <source>
        <dbReference type="ARBA" id="ARBA00004377"/>
    </source>
</evidence>
<keyword evidence="6 12" id="KW-1003">Cell membrane</keyword>
<dbReference type="NCBIfam" id="TIGR03141">
    <property type="entry name" value="cytochro_ccmD"/>
    <property type="match status" value="1"/>
</dbReference>
<dbReference type="InterPro" id="IPR007078">
    <property type="entry name" value="Haem_export_protD_CcmD"/>
</dbReference>
<dbReference type="AlphaFoldDB" id="A0A371B9E5"/>
<keyword evidence="10 12" id="KW-1133">Transmembrane helix</keyword>
<keyword evidence="5 12" id="KW-0813">Transport</keyword>
<evidence type="ECO:0000256" key="1">
    <source>
        <dbReference type="ARBA" id="ARBA00002442"/>
    </source>
</evidence>
<keyword evidence="7 12" id="KW-0997">Cell inner membrane</keyword>
<comment type="subcellular location">
    <subcellularLocation>
        <location evidence="2 12">Cell inner membrane</location>
        <topology evidence="2 12">Single-pass membrane protein</topology>
    </subcellularLocation>
</comment>
<keyword evidence="9 12" id="KW-0201">Cytochrome c-type biogenesis</keyword>
<dbReference type="GO" id="GO:0017004">
    <property type="term" value="P:cytochrome complex assembly"/>
    <property type="evidence" value="ECO:0007669"/>
    <property type="project" value="UniProtKB-KW"/>
</dbReference>
<feature type="transmembrane region" description="Helical" evidence="12">
    <location>
        <begin position="12"/>
        <end position="31"/>
    </location>
</feature>
<protein>
    <recommendedName>
        <fullName evidence="4 12">Heme exporter protein D</fullName>
    </recommendedName>
</protein>
<dbReference type="Pfam" id="PF04995">
    <property type="entry name" value="CcmD"/>
    <property type="match status" value="1"/>
</dbReference>
<name>A0A371B9E5_9BRAD</name>
<keyword evidence="8 12" id="KW-0812">Transmembrane</keyword>
<accession>A0A371B9E5</accession>
<dbReference type="Proteomes" id="UP000263993">
    <property type="component" value="Unassembled WGS sequence"/>
</dbReference>
<evidence type="ECO:0000313" key="13">
    <source>
        <dbReference type="EMBL" id="RDV04229.1"/>
    </source>
</evidence>
<keyword evidence="14" id="KW-1185">Reference proteome</keyword>
<keyword evidence="11 12" id="KW-0472">Membrane</keyword>